<gene>
    <name evidence="1" type="ORF">RGLFYP36_03278</name>
</gene>
<dbReference type="AlphaFoldDB" id="A0A6N2ZVR9"/>
<organism evidence="1">
    <name type="scientific">Mediterraneibacter gnavus</name>
    <name type="common">Ruminococcus gnavus</name>
    <dbReference type="NCBI Taxonomy" id="33038"/>
    <lineage>
        <taxon>Bacteria</taxon>
        <taxon>Bacillati</taxon>
        <taxon>Bacillota</taxon>
        <taxon>Clostridia</taxon>
        <taxon>Lachnospirales</taxon>
        <taxon>Lachnospiraceae</taxon>
        <taxon>Mediterraneibacter</taxon>
    </lineage>
</organism>
<dbReference type="EMBL" id="CACRUU010000029">
    <property type="protein sequence ID" value="VYT81976.1"/>
    <property type="molecule type" value="Genomic_DNA"/>
</dbReference>
<evidence type="ECO:0000313" key="1">
    <source>
        <dbReference type="EMBL" id="VYT81976.1"/>
    </source>
</evidence>
<dbReference type="GeneID" id="57435174"/>
<sequence length="52" mass="5920">MSDKDKKEIAEMVRKAKHLAENDPQGFMLAKNSIDILKARSDMDAVDEKENN</sequence>
<protein>
    <submittedName>
        <fullName evidence="1">Uncharacterized protein</fullName>
    </submittedName>
</protein>
<dbReference type="RefSeq" id="WP_004843119.1">
    <property type="nucleotide sequence ID" value="NZ_CACRUU010000029.1"/>
</dbReference>
<reference evidence="1" key="1">
    <citation type="submission" date="2019-11" db="EMBL/GenBank/DDBJ databases">
        <authorList>
            <person name="Feng L."/>
        </authorList>
    </citation>
    <scope>NUCLEOTIDE SEQUENCE</scope>
    <source>
        <strain evidence="1">RgnavusLFYP36</strain>
    </source>
</reference>
<name>A0A6N2ZVR9_MEDGN</name>
<accession>A0A6N2ZVR9</accession>
<proteinExistence type="predicted"/>